<keyword evidence="4 10" id="KW-0328">Glycosyltransferase</keyword>
<dbReference type="Pfam" id="PF02366">
    <property type="entry name" value="PMT"/>
    <property type="match status" value="1"/>
</dbReference>
<evidence type="ECO:0000256" key="5">
    <source>
        <dbReference type="ARBA" id="ARBA00022679"/>
    </source>
</evidence>
<organism evidence="13 14">
    <name type="scientific">Synechocystis salina LEGE 00031</name>
    <dbReference type="NCBI Taxonomy" id="1828736"/>
    <lineage>
        <taxon>Bacteria</taxon>
        <taxon>Bacillati</taxon>
        <taxon>Cyanobacteriota</taxon>
        <taxon>Cyanophyceae</taxon>
        <taxon>Synechococcales</taxon>
        <taxon>Merismopediaceae</taxon>
        <taxon>Synechocystis</taxon>
    </lineage>
</organism>
<evidence type="ECO:0000313" key="14">
    <source>
        <dbReference type="Proteomes" id="UP000658720"/>
    </source>
</evidence>
<dbReference type="RefSeq" id="WP_194018586.1">
    <property type="nucleotide sequence ID" value="NZ_JADEVV010000002.1"/>
</dbReference>
<evidence type="ECO:0000256" key="8">
    <source>
        <dbReference type="ARBA" id="ARBA00023136"/>
    </source>
</evidence>
<reference evidence="13 14" key="1">
    <citation type="submission" date="2020-10" db="EMBL/GenBank/DDBJ databases">
        <authorList>
            <person name="Castelo-Branco R."/>
            <person name="Eusebio N."/>
            <person name="Adriana R."/>
            <person name="Vieira A."/>
            <person name="Brugerolle De Fraissinette N."/>
            <person name="Rezende De Castro R."/>
            <person name="Schneider M.P."/>
            <person name="Vasconcelos V."/>
            <person name="Leao P.N."/>
        </authorList>
    </citation>
    <scope>NUCLEOTIDE SEQUENCE [LARGE SCALE GENOMIC DNA]</scope>
    <source>
        <strain evidence="13 14">LEGE 00031</strain>
    </source>
</reference>
<keyword evidence="14" id="KW-1185">Reference proteome</keyword>
<evidence type="ECO:0000313" key="13">
    <source>
        <dbReference type="EMBL" id="MBE9252438.1"/>
    </source>
</evidence>
<evidence type="ECO:0000256" key="9">
    <source>
        <dbReference type="ARBA" id="ARBA00093617"/>
    </source>
</evidence>
<feature type="transmembrane region" description="Helical" evidence="10">
    <location>
        <begin position="160"/>
        <end position="177"/>
    </location>
</feature>
<feature type="transmembrane region" description="Helical" evidence="10">
    <location>
        <begin position="16"/>
        <end position="33"/>
    </location>
</feature>
<name>A0ABR9VNH0_9SYNC</name>
<keyword evidence="7 10" id="KW-1133">Transmembrane helix</keyword>
<feature type="transmembrane region" description="Helical" evidence="10">
    <location>
        <begin position="385"/>
        <end position="402"/>
    </location>
</feature>
<feature type="transmembrane region" description="Helical" evidence="10">
    <location>
        <begin position="134"/>
        <end position="154"/>
    </location>
</feature>
<feature type="domain" description="ArnT-like N-terminal" evidence="11">
    <location>
        <begin position="22"/>
        <end position="249"/>
    </location>
</feature>
<dbReference type="InterPro" id="IPR032421">
    <property type="entry name" value="PMT_4TMC"/>
</dbReference>
<dbReference type="PANTHER" id="PTHR10050">
    <property type="entry name" value="DOLICHYL-PHOSPHATE-MANNOSE--PROTEIN MANNOSYLTRANSFERASE"/>
    <property type="match status" value="1"/>
</dbReference>
<feature type="domain" description="Protein O-mannosyl-transferase C-terminal four TM" evidence="12">
    <location>
        <begin position="311"/>
        <end position="485"/>
    </location>
</feature>
<accession>A0ABR9VNH0</accession>
<evidence type="ECO:0000256" key="3">
    <source>
        <dbReference type="ARBA" id="ARBA00007222"/>
    </source>
</evidence>
<feature type="transmembrane region" description="Helical" evidence="10">
    <location>
        <begin position="409"/>
        <end position="428"/>
    </location>
</feature>
<evidence type="ECO:0000256" key="7">
    <source>
        <dbReference type="ARBA" id="ARBA00022989"/>
    </source>
</evidence>
<evidence type="ECO:0000256" key="2">
    <source>
        <dbReference type="ARBA" id="ARBA00004922"/>
    </source>
</evidence>
<feature type="transmembrane region" description="Helical" evidence="10">
    <location>
        <begin position="443"/>
        <end position="462"/>
    </location>
</feature>
<keyword evidence="8 10" id="KW-0472">Membrane</keyword>
<dbReference type="InterPro" id="IPR003342">
    <property type="entry name" value="ArnT-like_N"/>
</dbReference>
<dbReference type="EC" id="2.4.1.-" evidence="10"/>
<proteinExistence type="inferred from homology"/>
<evidence type="ECO:0000259" key="11">
    <source>
        <dbReference type="Pfam" id="PF02366"/>
    </source>
</evidence>
<feature type="transmembrane region" description="Helical" evidence="10">
    <location>
        <begin position="353"/>
        <end position="373"/>
    </location>
</feature>
<keyword evidence="5 10" id="KW-0808">Transferase</keyword>
<keyword evidence="6 10" id="KW-0812">Transmembrane</keyword>
<keyword evidence="10" id="KW-1003">Cell membrane</keyword>
<dbReference type="Pfam" id="PF16192">
    <property type="entry name" value="PMT_4TMC"/>
    <property type="match status" value="1"/>
</dbReference>
<dbReference type="InterPro" id="IPR027005">
    <property type="entry name" value="PMT-like"/>
</dbReference>
<evidence type="ECO:0000256" key="6">
    <source>
        <dbReference type="ARBA" id="ARBA00022692"/>
    </source>
</evidence>
<comment type="similarity">
    <text evidence="3 10">Belongs to the glycosyltransferase 39 family.</text>
</comment>
<comment type="pathway">
    <text evidence="2 10">Protein modification; protein glycosylation.</text>
</comment>
<evidence type="ECO:0000256" key="4">
    <source>
        <dbReference type="ARBA" id="ARBA00022676"/>
    </source>
</evidence>
<sequence>MKVQFYEKLGKRRTQSILLSVAILIISYFTYFHNYNYPQAVFWDENYHIPAAQKYLNRTFFMYEHPPLGPMLVALGEHLLHPNNFSNQFNDIYYAKDFPADFSFAGYRFIPTICAWLLPLVFFFITLNLVDNKIIAFLLSFLVLFDNAMIVHFRAAMLDAPLMLFIALSILFFLLALKNKKYNKYLALYSIGLGVSVGLVATTKMTGLIVLLLFPLLFSKLFPHWQKVILSLGIALISFVLTFVMVWQIHFSIAKNINSNLDSGGYFDISTEYRELIDQNKQNEIWSFPLRLQEHFKHVKNYQKGVPKLDLSKPDENGSPSLFWPLGARAINYRWETADGVFYKYLYLQVNPVVWFLGLSGTLGTTALIFVYIFFPLREPLKNKFLVATFLLLYWSYMILISQLGRVMYLYHYFPALLFSFCLFALLVEETRKIGNLLLTTKYKILILAVLSAMVLVSYHFYSPLTYYQTLNDEQFRQRMIFPLWDLRCVNCARTGFYK</sequence>
<comment type="caution">
    <text evidence="13">The sequence shown here is derived from an EMBL/GenBank/DDBJ whole genome shotgun (WGS) entry which is preliminary data.</text>
</comment>
<evidence type="ECO:0000256" key="10">
    <source>
        <dbReference type="RuleBase" id="RU367007"/>
    </source>
</evidence>
<evidence type="ECO:0000259" key="12">
    <source>
        <dbReference type="Pfam" id="PF16192"/>
    </source>
</evidence>
<feature type="transmembrane region" description="Helical" evidence="10">
    <location>
        <begin position="189"/>
        <end position="216"/>
    </location>
</feature>
<gene>
    <name evidence="13" type="ORF">IQ217_00935</name>
</gene>
<comment type="function">
    <text evidence="10">Protein O-mannosyltransferase that catalyzes the transfer of a single mannose residue from a polyprenol phospho-mannosyl lipidic donor to the hydroxyl group of selected serine and threonine residues in acceptor proteins.</text>
</comment>
<feature type="transmembrane region" description="Helical" evidence="10">
    <location>
        <begin position="228"/>
        <end position="247"/>
    </location>
</feature>
<dbReference type="EMBL" id="JADEVV010000002">
    <property type="protein sequence ID" value="MBE9252438.1"/>
    <property type="molecule type" value="Genomic_DNA"/>
</dbReference>
<evidence type="ECO:0000256" key="1">
    <source>
        <dbReference type="ARBA" id="ARBA00004127"/>
    </source>
</evidence>
<comment type="subcellular location">
    <subcellularLocation>
        <location evidence="10">Cell membrane</location>
    </subcellularLocation>
    <subcellularLocation>
        <location evidence="1">Endomembrane system</location>
        <topology evidence="1">Multi-pass membrane protein</topology>
    </subcellularLocation>
</comment>
<feature type="transmembrane region" description="Helical" evidence="10">
    <location>
        <begin position="109"/>
        <end position="127"/>
    </location>
</feature>
<protein>
    <recommendedName>
        <fullName evidence="9 10">Polyprenol-phosphate-mannose--protein mannosyltransferase</fullName>
        <ecNumber evidence="10">2.4.1.-</ecNumber>
    </recommendedName>
</protein>
<dbReference type="Proteomes" id="UP000658720">
    <property type="component" value="Unassembled WGS sequence"/>
</dbReference>